<keyword evidence="2" id="KW-1185">Reference proteome</keyword>
<protein>
    <submittedName>
        <fullName evidence="1">Uncharacterized protein</fullName>
    </submittedName>
</protein>
<comment type="caution">
    <text evidence="1">The sequence shown here is derived from an EMBL/GenBank/DDBJ whole genome shotgun (WGS) entry which is preliminary data.</text>
</comment>
<evidence type="ECO:0000313" key="2">
    <source>
        <dbReference type="Proteomes" id="UP001143910"/>
    </source>
</evidence>
<gene>
    <name evidence="1" type="ORF">NQ176_g3492</name>
</gene>
<accession>A0ACC1NJP5</accession>
<dbReference type="EMBL" id="JANJQO010000321">
    <property type="protein sequence ID" value="KAJ2979028.1"/>
    <property type="molecule type" value="Genomic_DNA"/>
</dbReference>
<organism evidence="1 2">
    <name type="scientific">Zarea fungicola</name>
    <dbReference type="NCBI Taxonomy" id="93591"/>
    <lineage>
        <taxon>Eukaryota</taxon>
        <taxon>Fungi</taxon>
        <taxon>Dikarya</taxon>
        <taxon>Ascomycota</taxon>
        <taxon>Pezizomycotina</taxon>
        <taxon>Sordariomycetes</taxon>
        <taxon>Hypocreomycetidae</taxon>
        <taxon>Hypocreales</taxon>
        <taxon>Cordycipitaceae</taxon>
        <taxon>Zarea</taxon>
    </lineage>
</organism>
<dbReference type="Proteomes" id="UP001143910">
    <property type="component" value="Unassembled WGS sequence"/>
</dbReference>
<proteinExistence type="predicted"/>
<name>A0ACC1NJP5_9HYPO</name>
<sequence>MGCSGEARELLQASLTDPAIRHAVLSLRSLREELDVSGNGLTLVTQEVASYNYGLEQYNRALRDLVSSMPLVSGSRQRPRSVLLCCQIFISIEQLLGNYDAMAKHMIQGLAVMREYRARPRFLVPNTLVPSNPDPLPYLDVFIIKIFAAPCKFADPTTPNPISLSQQPNAESGNHRTILPDARTKLTNIAELVLEFLEKVSNVKSATAALRLQLEKAILLQMLKSWLTSWELVQAQSSSESLEPVSLQFLRMLYQILQIVLLGSLDIPRETYGQLQRENNKLQAVASLIGERIRRYRMY</sequence>
<evidence type="ECO:0000313" key="1">
    <source>
        <dbReference type="EMBL" id="KAJ2979028.1"/>
    </source>
</evidence>
<reference evidence="1" key="1">
    <citation type="submission" date="2022-08" db="EMBL/GenBank/DDBJ databases">
        <title>Genome Sequence of Lecanicillium fungicola.</title>
        <authorList>
            <person name="Buettner E."/>
        </authorList>
    </citation>
    <scope>NUCLEOTIDE SEQUENCE</scope>
    <source>
        <strain evidence="1">Babe33</strain>
    </source>
</reference>